<accession>A0A645JNH5</accession>
<organism evidence="1">
    <name type="scientific">bioreactor metagenome</name>
    <dbReference type="NCBI Taxonomy" id="1076179"/>
    <lineage>
        <taxon>unclassified sequences</taxon>
        <taxon>metagenomes</taxon>
        <taxon>ecological metagenomes</taxon>
    </lineage>
</organism>
<evidence type="ECO:0000313" key="1">
    <source>
        <dbReference type="EMBL" id="MPN64897.1"/>
    </source>
</evidence>
<proteinExistence type="predicted"/>
<dbReference type="AlphaFoldDB" id="A0A645JNH5"/>
<dbReference type="Pfam" id="PF12663">
    <property type="entry name" value="DUF3788"/>
    <property type="match status" value="1"/>
</dbReference>
<comment type="caution">
    <text evidence="1">The sequence shown here is derived from an EMBL/GenBank/DDBJ whole genome shotgun (WGS) entry which is preliminary data.</text>
</comment>
<gene>
    <name evidence="1" type="ORF">SDC9_212675</name>
</gene>
<name>A0A645JNH5_9ZZZZ</name>
<dbReference type="InterPro" id="IPR024265">
    <property type="entry name" value="DUF3788"/>
</dbReference>
<dbReference type="EMBL" id="VSSQ01146455">
    <property type="protein sequence ID" value="MPN64897.1"/>
    <property type="molecule type" value="Genomic_DNA"/>
</dbReference>
<sequence length="64" mass="7320">MVVGSREEAEVEMALPGLTDYVRGLYEAARSMPMGRWLMIRVTDQDILRDVKLLMGIRVKPKAR</sequence>
<reference evidence="1" key="1">
    <citation type="submission" date="2019-08" db="EMBL/GenBank/DDBJ databases">
        <authorList>
            <person name="Kucharzyk K."/>
            <person name="Murdoch R.W."/>
            <person name="Higgins S."/>
            <person name="Loffler F."/>
        </authorList>
    </citation>
    <scope>NUCLEOTIDE SEQUENCE</scope>
</reference>
<protein>
    <submittedName>
        <fullName evidence="1">Uncharacterized protein</fullName>
    </submittedName>
</protein>